<keyword evidence="5 6" id="KW-0472">Membrane</keyword>
<keyword evidence="4 6" id="KW-1133">Transmembrane helix</keyword>
<feature type="domain" description="Major facilitator superfamily (MFS) profile" evidence="7">
    <location>
        <begin position="1"/>
        <end position="369"/>
    </location>
</feature>
<dbReference type="PANTHER" id="PTHR23513:SF6">
    <property type="entry name" value="MAJOR FACILITATOR SUPERFAMILY ASSOCIATED DOMAIN-CONTAINING PROTEIN"/>
    <property type="match status" value="1"/>
</dbReference>
<reference evidence="8 9" key="1">
    <citation type="submission" date="2019-06" db="EMBL/GenBank/DDBJ databases">
        <title>Sequencing the genomes of 1000 actinobacteria strains.</title>
        <authorList>
            <person name="Klenk H.-P."/>
        </authorList>
    </citation>
    <scope>NUCLEOTIDE SEQUENCE [LARGE SCALE GENOMIC DNA]</scope>
    <source>
        <strain evidence="8 9">DSM 45671</strain>
    </source>
</reference>
<evidence type="ECO:0000256" key="3">
    <source>
        <dbReference type="ARBA" id="ARBA00022692"/>
    </source>
</evidence>
<feature type="transmembrane region" description="Helical" evidence="6">
    <location>
        <begin position="191"/>
        <end position="209"/>
    </location>
</feature>
<dbReference type="AlphaFoldDB" id="A0A561SLR3"/>
<keyword evidence="9" id="KW-1185">Reference proteome</keyword>
<comment type="subcellular location">
    <subcellularLocation>
        <location evidence="1">Cell membrane</location>
        <topology evidence="1">Multi-pass membrane protein</topology>
    </subcellularLocation>
</comment>
<evidence type="ECO:0000256" key="5">
    <source>
        <dbReference type="ARBA" id="ARBA00023136"/>
    </source>
</evidence>
<feature type="transmembrane region" description="Helical" evidence="6">
    <location>
        <begin position="257"/>
        <end position="276"/>
    </location>
</feature>
<dbReference type="GO" id="GO:0022857">
    <property type="term" value="F:transmembrane transporter activity"/>
    <property type="evidence" value="ECO:0007669"/>
    <property type="project" value="InterPro"/>
</dbReference>
<evidence type="ECO:0000256" key="2">
    <source>
        <dbReference type="ARBA" id="ARBA00022475"/>
    </source>
</evidence>
<dbReference type="InterPro" id="IPR011701">
    <property type="entry name" value="MFS"/>
</dbReference>
<dbReference type="SUPFAM" id="SSF103473">
    <property type="entry name" value="MFS general substrate transporter"/>
    <property type="match status" value="1"/>
</dbReference>
<protein>
    <submittedName>
        <fullName evidence="8">Transmembrane secretion effector</fullName>
    </submittedName>
</protein>
<name>A0A561SLR3_9PSEU</name>
<evidence type="ECO:0000256" key="4">
    <source>
        <dbReference type="ARBA" id="ARBA00022989"/>
    </source>
</evidence>
<feature type="transmembrane region" description="Helical" evidence="6">
    <location>
        <begin position="323"/>
        <end position="342"/>
    </location>
</feature>
<comment type="caution">
    <text evidence="8">The sequence shown here is derived from an EMBL/GenBank/DDBJ whole genome shotgun (WGS) entry which is preliminary data.</text>
</comment>
<dbReference type="InterPro" id="IPR020846">
    <property type="entry name" value="MFS_dom"/>
</dbReference>
<keyword evidence="2" id="KW-1003">Cell membrane</keyword>
<dbReference type="Proteomes" id="UP000321261">
    <property type="component" value="Unassembled WGS sequence"/>
</dbReference>
<organism evidence="8 9">
    <name type="scientific">Pseudonocardia hierapolitana</name>
    <dbReference type="NCBI Taxonomy" id="1128676"/>
    <lineage>
        <taxon>Bacteria</taxon>
        <taxon>Bacillati</taxon>
        <taxon>Actinomycetota</taxon>
        <taxon>Actinomycetes</taxon>
        <taxon>Pseudonocardiales</taxon>
        <taxon>Pseudonocardiaceae</taxon>
        <taxon>Pseudonocardia</taxon>
    </lineage>
</organism>
<dbReference type="PANTHER" id="PTHR23513">
    <property type="entry name" value="INTEGRAL MEMBRANE EFFLUX PROTEIN-RELATED"/>
    <property type="match status" value="1"/>
</dbReference>
<accession>A0A561SLR3</accession>
<feature type="transmembrane region" description="Helical" evidence="6">
    <location>
        <begin position="14"/>
        <end position="35"/>
    </location>
</feature>
<feature type="transmembrane region" description="Helical" evidence="6">
    <location>
        <begin position="47"/>
        <end position="68"/>
    </location>
</feature>
<feature type="transmembrane region" description="Helical" evidence="6">
    <location>
        <begin position="282"/>
        <end position="303"/>
    </location>
</feature>
<sequence length="376" mass="38525">MALPLLAAAITQDAVLVAGLTAVAYVPWMLLGLPIGALVDRGRPERFVLWAAVTRGVLFGVLALALVLDVRSMLLLYAVAFLLGVGEAAYDNASQSLIPRVVPDADLERANSALVSVERLGQDLVGPAVGGVMFAAGASLPFAVSAAALLVAGVLVTGLRTPAPVVEGRPTPRAVLREAADGMRWLLRARFVRTIILTGAGLTFFTQTWEGLLVLLAVGPMGTSETVFGLMLAGGAVGGIVGAMATAPLVRRFPQRALQITALAVAAVGNFVLAAFPAPVVAAVVLSTTSFSFALWNVLSVTIRQRLVPGAVLGRVNAASRTLSMTAAPLGALAGGGLAAALDLRAPLWVSGLAMVVITGLFVAATRDVGALSERN</sequence>
<dbReference type="PROSITE" id="PS50850">
    <property type="entry name" value="MFS"/>
    <property type="match status" value="1"/>
</dbReference>
<feature type="transmembrane region" description="Helical" evidence="6">
    <location>
        <begin position="348"/>
        <end position="366"/>
    </location>
</feature>
<dbReference type="EMBL" id="VIWU01000001">
    <property type="protein sequence ID" value="TWF75799.1"/>
    <property type="molecule type" value="Genomic_DNA"/>
</dbReference>
<dbReference type="InterPro" id="IPR036259">
    <property type="entry name" value="MFS_trans_sf"/>
</dbReference>
<evidence type="ECO:0000259" key="7">
    <source>
        <dbReference type="PROSITE" id="PS50850"/>
    </source>
</evidence>
<dbReference type="Pfam" id="PF07690">
    <property type="entry name" value="MFS_1"/>
    <property type="match status" value="1"/>
</dbReference>
<keyword evidence="3 6" id="KW-0812">Transmembrane</keyword>
<evidence type="ECO:0000256" key="6">
    <source>
        <dbReference type="SAM" id="Phobius"/>
    </source>
</evidence>
<evidence type="ECO:0000313" key="8">
    <source>
        <dbReference type="EMBL" id="TWF75799.1"/>
    </source>
</evidence>
<gene>
    <name evidence="8" type="ORF">FHX44_111684</name>
</gene>
<dbReference type="GO" id="GO:0005886">
    <property type="term" value="C:plasma membrane"/>
    <property type="evidence" value="ECO:0007669"/>
    <property type="project" value="UniProtKB-SubCell"/>
</dbReference>
<dbReference type="Gene3D" id="1.20.1250.20">
    <property type="entry name" value="MFS general substrate transporter like domains"/>
    <property type="match status" value="1"/>
</dbReference>
<dbReference type="CDD" id="cd06173">
    <property type="entry name" value="MFS_MefA_like"/>
    <property type="match status" value="1"/>
</dbReference>
<evidence type="ECO:0000313" key="9">
    <source>
        <dbReference type="Proteomes" id="UP000321261"/>
    </source>
</evidence>
<evidence type="ECO:0000256" key="1">
    <source>
        <dbReference type="ARBA" id="ARBA00004651"/>
    </source>
</evidence>
<proteinExistence type="predicted"/>
<feature type="transmembrane region" description="Helical" evidence="6">
    <location>
        <begin position="229"/>
        <end position="250"/>
    </location>
</feature>